<evidence type="ECO:0000313" key="2">
    <source>
        <dbReference type="Proteomes" id="UP000282930"/>
    </source>
</evidence>
<evidence type="ECO:0000313" key="1">
    <source>
        <dbReference type="EMBL" id="AZT91079.1"/>
    </source>
</evidence>
<dbReference type="PANTHER" id="PTHR32329:SF2">
    <property type="entry name" value="BIFUNCTIONAL PROTEIN [INCLUDES 2-HYDROXYACYL-COA DEHYDRATASE (N-TER) AND ITS ACTIVATOR DOMAIN (C_TERM)"/>
    <property type="match status" value="1"/>
</dbReference>
<gene>
    <name evidence="1" type="ORF">ELD05_10795</name>
</gene>
<evidence type="ECO:0008006" key="3">
    <source>
        <dbReference type="Google" id="ProtNLM"/>
    </source>
</evidence>
<keyword evidence="2" id="KW-1185">Reference proteome</keyword>
<dbReference type="Proteomes" id="UP000282930">
    <property type="component" value="Chromosome"/>
</dbReference>
<dbReference type="Pfam" id="PF06050">
    <property type="entry name" value="HGD-D"/>
    <property type="match status" value="1"/>
</dbReference>
<dbReference type="EMBL" id="CP034791">
    <property type="protein sequence ID" value="AZT91079.1"/>
    <property type="molecule type" value="Genomic_DNA"/>
</dbReference>
<dbReference type="Gene3D" id="3.40.50.11900">
    <property type="match status" value="1"/>
</dbReference>
<name>A0A3T0D800_9FIRM</name>
<dbReference type="RefSeq" id="WP_127352425.1">
    <property type="nucleotide sequence ID" value="NZ_CP034791.1"/>
</dbReference>
<sequence length="383" mass="44351">MKVSFPYMGSAIVYKKLFEFLEHEVIMPPKPTQRTMDLGVKYSPEFACIPLKMVMGTYLEAIEKGAKVLVTSGGHGPCRAGFYGDTHRNILKSLGYDDVELIIFDAPQDNWKAFWRNVQKIRNGVPWPKVINRMYTLYRFVQKLDELEKMVQKIRPYEINKGQTTQVWNEIQEKFDKIKTRKELYKVYEECKNMLLSIPTKEVDERDKIKVGIVGEIYVVMESSINFGIEEILGNLGVEVERSLYLFEWINDNLVPWALRPKRFKEIIKKGQRYIKILIGGHAVETVGHIIDFKERGFDGIVHLMPFACLPELVTQSLIPKISKEVDIPILSLPIDEQTGKANMLTRIEAFVDLLRNRKKGKTNEVLINNLQQHADEERVVMV</sequence>
<dbReference type="PANTHER" id="PTHR32329">
    <property type="entry name" value="BIFUNCTIONAL PROTEIN [INCLUDES 2-HYDROXYACYL-COA DEHYDRATASE (N-TER) AND ITS ACTIVATOR DOMAIN (C_TERM)-RELATED"/>
    <property type="match status" value="1"/>
</dbReference>
<dbReference type="InterPro" id="IPR010327">
    <property type="entry name" value="FldB/FldC_alpha/beta"/>
</dbReference>
<dbReference type="KEGG" id="ccha:ELD05_10795"/>
<proteinExistence type="predicted"/>
<protein>
    <recommendedName>
        <fullName evidence="3">CoA protein activase</fullName>
    </recommendedName>
</protein>
<dbReference type="InterPro" id="IPR051805">
    <property type="entry name" value="Dehydratase_Activator_Redct"/>
</dbReference>
<dbReference type="AlphaFoldDB" id="A0A3T0D800"/>
<accession>A0A3T0D800</accession>
<organism evidence="1 2">
    <name type="scientific">Caldicellulosiruptor changbaiensis</name>
    <dbReference type="NCBI Taxonomy" id="1222016"/>
    <lineage>
        <taxon>Bacteria</taxon>
        <taxon>Bacillati</taxon>
        <taxon>Bacillota</taxon>
        <taxon>Bacillota incertae sedis</taxon>
        <taxon>Caldicellulosiruptorales</taxon>
        <taxon>Caldicellulosiruptoraceae</taxon>
        <taxon>Caldicellulosiruptor</taxon>
    </lineage>
</organism>
<reference evidence="1 2" key="1">
    <citation type="submission" date="2018-12" db="EMBL/GenBank/DDBJ databases">
        <title>Genome sequence from the cellulolytic species, Caldicellulosiruptor changbaiensis.</title>
        <authorList>
            <person name="Blumer-Schuette S.E."/>
            <person name="Mendoza C."/>
        </authorList>
    </citation>
    <scope>NUCLEOTIDE SEQUENCE [LARGE SCALE GENOMIC DNA]</scope>
    <source>
        <strain evidence="1 2">CBS-Z</strain>
    </source>
</reference>